<dbReference type="GeneID" id="14658256"/>
<feature type="transmembrane region" description="Helical" evidence="8">
    <location>
        <begin position="90"/>
        <end position="106"/>
    </location>
</feature>
<dbReference type="GO" id="GO:0016020">
    <property type="term" value="C:membrane"/>
    <property type="evidence" value="ECO:0007669"/>
    <property type="project" value="UniProtKB-SubCell"/>
</dbReference>
<feature type="domain" description="NADH:quinone oxidoreductase/Mrp antiporter transmembrane" evidence="9">
    <location>
        <begin position="107"/>
        <end position="388"/>
    </location>
</feature>
<feature type="transmembrane region" description="Helical" evidence="8">
    <location>
        <begin position="212"/>
        <end position="233"/>
    </location>
</feature>
<organism evidence="11">
    <name type="scientific">Placida sp. 1 NY-2013</name>
    <dbReference type="NCBI Taxonomy" id="1281821"/>
    <lineage>
        <taxon>Eukaryota</taxon>
        <taxon>Metazoa</taxon>
        <taxon>Spiralia</taxon>
        <taxon>Lophotrochozoa</taxon>
        <taxon>Mollusca</taxon>
        <taxon>Gastropoda</taxon>
        <taxon>Heterobranchia</taxon>
        <taxon>Euthyneura</taxon>
        <taxon>Panpulmonata</taxon>
        <taxon>Sacoglossa</taxon>
        <taxon>Limapontioidea</taxon>
        <taxon>Limapontiidae</taxon>
        <taxon>Placida</taxon>
    </lineage>
</organism>
<evidence type="ECO:0000256" key="2">
    <source>
        <dbReference type="ARBA" id="ARBA00012944"/>
    </source>
</evidence>
<comment type="function">
    <text evidence="8">Core subunit of the mitochondrial membrane respiratory chain NADH dehydrogenase (Complex I) which catalyzes electron transfer from NADH through the respiratory chain, using ubiquinone as an electron acceptor. Essential for the catalytic activity and assembly of complex I.</text>
</comment>
<feature type="transmembrane region" description="Helical" evidence="8">
    <location>
        <begin position="447"/>
        <end position="466"/>
    </location>
</feature>
<keyword evidence="8 11" id="KW-0496">Mitochondrion</keyword>
<feature type="transmembrane region" description="Helical" evidence="8">
    <location>
        <begin position="12"/>
        <end position="38"/>
    </location>
</feature>
<evidence type="ECO:0000256" key="7">
    <source>
        <dbReference type="ARBA" id="ARBA00049551"/>
    </source>
</evidence>
<keyword evidence="8" id="KW-0813">Transport</keyword>
<keyword evidence="8" id="KW-0830">Ubiquinone</keyword>
<feature type="transmembrane region" description="Helical" evidence="8">
    <location>
        <begin position="333"/>
        <end position="355"/>
    </location>
</feature>
<feature type="transmembrane region" description="Helical" evidence="8">
    <location>
        <begin position="541"/>
        <end position="559"/>
    </location>
</feature>
<dbReference type="PANTHER" id="PTHR42829:SF2">
    <property type="entry name" value="NADH-UBIQUINONE OXIDOREDUCTASE CHAIN 5"/>
    <property type="match status" value="1"/>
</dbReference>
<dbReference type="RefSeq" id="YP_007475217.1">
    <property type="nucleotide sequence ID" value="NC_020343.1"/>
</dbReference>
<dbReference type="InterPro" id="IPR003945">
    <property type="entry name" value="NU5C-like"/>
</dbReference>
<dbReference type="GO" id="GO:0042773">
    <property type="term" value="P:ATP synthesis coupled electron transport"/>
    <property type="evidence" value="ECO:0007669"/>
    <property type="project" value="InterPro"/>
</dbReference>
<dbReference type="InterPro" id="IPR001750">
    <property type="entry name" value="ND/Mrp_TM"/>
</dbReference>
<evidence type="ECO:0000256" key="4">
    <source>
        <dbReference type="ARBA" id="ARBA00022692"/>
    </source>
</evidence>
<evidence type="ECO:0000256" key="1">
    <source>
        <dbReference type="ARBA" id="ARBA00004141"/>
    </source>
</evidence>
<keyword evidence="4 8" id="KW-0812">Transmembrane</keyword>
<comment type="subcellular location">
    <subcellularLocation>
        <location evidence="1">Membrane</location>
        <topology evidence="1">Multi-pass membrane protein</topology>
    </subcellularLocation>
</comment>
<dbReference type="EC" id="7.1.1.2" evidence="2 8"/>
<feature type="transmembrane region" description="Helical" evidence="8">
    <location>
        <begin position="270"/>
        <end position="290"/>
    </location>
</feature>
<evidence type="ECO:0000259" key="9">
    <source>
        <dbReference type="Pfam" id="PF00361"/>
    </source>
</evidence>
<keyword evidence="6 8" id="KW-0472">Membrane</keyword>
<feature type="transmembrane region" description="Helical" evidence="8">
    <location>
        <begin position="414"/>
        <end position="435"/>
    </location>
</feature>
<feature type="transmembrane region" description="Helical" evidence="8">
    <location>
        <begin position="302"/>
        <end position="321"/>
    </location>
</feature>
<dbReference type="PRINTS" id="PR01434">
    <property type="entry name" value="NADHDHGNASE5"/>
</dbReference>
<feature type="transmembrane region" description="Helical" evidence="8">
    <location>
        <begin position="58"/>
        <end position="78"/>
    </location>
</feature>
<dbReference type="GO" id="GO:0015990">
    <property type="term" value="P:electron transport coupled proton transport"/>
    <property type="evidence" value="ECO:0007669"/>
    <property type="project" value="TreeGrafter"/>
</dbReference>
<dbReference type="AlphaFoldDB" id="L7UZC7"/>
<evidence type="ECO:0000256" key="6">
    <source>
        <dbReference type="ARBA" id="ARBA00023136"/>
    </source>
</evidence>
<dbReference type="GO" id="GO:0003954">
    <property type="term" value="F:NADH dehydrogenase activity"/>
    <property type="evidence" value="ECO:0007669"/>
    <property type="project" value="TreeGrafter"/>
</dbReference>
<evidence type="ECO:0000313" key="11">
    <source>
        <dbReference type="EMBL" id="AGC56258.1"/>
    </source>
</evidence>
<dbReference type="GO" id="GO:0008137">
    <property type="term" value="F:NADH dehydrogenase (ubiquinone) activity"/>
    <property type="evidence" value="ECO:0007669"/>
    <property type="project" value="UniProtKB-EC"/>
</dbReference>
<name>L7UZC7_9GAST</name>
<evidence type="ECO:0000256" key="3">
    <source>
        <dbReference type="ARBA" id="ARBA00021096"/>
    </source>
</evidence>
<comment type="similarity">
    <text evidence="8">Belongs to the complex I subunit 5 family.</text>
</comment>
<feature type="transmembrane region" description="Helical" evidence="8">
    <location>
        <begin position="245"/>
        <end position="263"/>
    </location>
</feature>
<keyword evidence="5 8" id="KW-1133">Transmembrane helix</keyword>
<geneLocation type="mitochondrion" evidence="11"/>
<feature type="transmembrane region" description="Helical" evidence="8">
    <location>
        <begin position="375"/>
        <end position="393"/>
    </location>
</feature>
<protein>
    <recommendedName>
        <fullName evidence="3 8">NADH-ubiquinone oxidoreductase chain 5</fullName>
        <ecNumber evidence="2 8">7.1.1.2</ecNumber>
    </recommendedName>
</protein>
<dbReference type="InterPro" id="IPR001516">
    <property type="entry name" value="Proton_antipo_N"/>
</dbReference>
<evidence type="ECO:0000256" key="5">
    <source>
        <dbReference type="ARBA" id="ARBA00022989"/>
    </source>
</evidence>
<feature type="domain" description="NADH-Ubiquinone oxidoreductase (complex I) chain 5 N-terminal" evidence="10">
    <location>
        <begin position="42"/>
        <end position="90"/>
    </location>
</feature>
<reference evidence="11" key="1">
    <citation type="journal article" date="2013" name="Mitochondrial DNA">
        <title>Complete mitochondrial genome of the sea slug, Placida sp., contains unusual noncoding regions.</title>
        <authorList>
            <person name="Fan X."/>
            <person name="Qiao H."/>
            <person name="Xu D."/>
            <person name="Cao S."/>
            <person name="Zhang X."/>
            <person name="Wang Y."/>
            <person name="Mou S."/>
            <person name="Ye N."/>
        </authorList>
    </citation>
    <scope>NUCLEOTIDE SEQUENCE</scope>
</reference>
<dbReference type="Pfam" id="PF00361">
    <property type="entry name" value="Proton_antipo_M"/>
    <property type="match status" value="1"/>
</dbReference>
<comment type="catalytic activity">
    <reaction evidence="7 8">
        <text>a ubiquinone + NADH + 5 H(+)(in) = a ubiquinol + NAD(+) + 4 H(+)(out)</text>
        <dbReference type="Rhea" id="RHEA:29091"/>
        <dbReference type="Rhea" id="RHEA-COMP:9565"/>
        <dbReference type="Rhea" id="RHEA-COMP:9566"/>
        <dbReference type="ChEBI" id="CHEBI:15378"/>
        <dbReference type="ChEBI" id="CHEBI:16389"/>
        <dbReference type="ChEBI" id="CHEBI:17976"/>
        <dbReference type="ChEBI" id="CHEBI:57540"/>
        <dbReference type="ChEBI" id="CHEBI:57945"/>
        <dbReference type="EC" id="7.1.1.2"/>
    </reaction>
</comment>
<evidence type="ECO:0000256" key="8">
    <source>
        <dbReference type="RuleBase" id="RU003404"/>
    </source>
</evidence>
<gene>
    <name evidence="11" type="primary">ND5</name>
</gene>
<evidence type="ECO:0000259" key="10">
    <source>
        <dbReference type="Pfam" id="PF00662"/>
    </source>
</evidence>
<dbReference type="CTD" id="4540"/>
<sequence length="561" mass="61193">MTVNLQSLKFSVMLLSAFLVSLFYGVSFFLVEGCTIINLELFQISSTSFGFDLVVDKISLSFAAVVTIISASVFAFSYSYMSEDPFQTRFLWILLAFVASMNFLIFSGSVFFLFIGWDGLGITSFALIIYYQSQESMSAGFQTLMINRIGDALIVLSTFLFVVVGQFSFLFFSPSYWVFLLVLLLMFAGLTKSAQYPFSSWLPAAMAAPTPVSALVHSSTLVTAGIFLIIRLSYWIPLSSEGCSVLLFCGAITCLLGGWSATYENDLKKIIALSTLSQLGVMVFCLGLGLPSLALFHLYTHALFKALLFIAAGQVLMTAFGTQDIRLLGGLGLLMPFTGVIFGVSSFCLVGAPFLSAFYSKHMILEKMVMSPTCSFGVVLMMVATFFTANYVSRSVKCILWSKPNSSILSKGSPISVILPMTLLSVGAIISGKLIYLVDASNLECAYISSLLGNGINLVTILGVVLGLSSWGEPKKNFLLSTMFFLSPIVSMSSKLISPVIFSMKNLDYGWLEPSSILKSNISKAGNFISSVFSWPNVEMSVLRGLFLFLSILIIVTTFNF</sequence>
<keyword evidence="8" id="KW-0520">NAD</keyword>
<dbReference type="EMBL" id="KC171014">
    <property type="protein sequence ID" value="AGC56258.1"/>
    <property type="molecule type" value="Genomic_DNA"/>
</dbReference>
<dbReference type="Pfam" id="PF00662">
    <property type="entry name" value="Proton_antipo_N"/>
    <property type="match status" value="1"/>
</dbReference>
<accession>L7UZC7</accession>
<feature type="transmembrane region" description="Helical" evidence="8">
    <location>
        <begin position="152"/>
        <end position="169"/>
    </location>
</feature>
<proteinExistence type="inferred from homology"/>
<feature type="transmembrane region" description="Helical" evidence="8">
    <location>
        <begin position="175"/>
        <end position="191"/>
    </location>
</feature>
<dbReference type="PANTHER" id="PTHR42829">
    <property type="entry name" value="NADH-UBIQUINONE OXIDOREDUCTASE CHAIN 5"/>
    <property type="match status" value="1"/>
</dbReference>